<dbReference type="PANTHER" id="PTHR46233:SF3">
    <property type="entry name" value="HYDROXYACYLGLUTATHIONE HYDROLASE GLOC"/>
    <property type="match status" value="1"/>
</dbReference>
<dbReference type="SMART" id="SM00849">
    <property type="entry name" value="Lactamase_B"/>
    <property type="match status" value="1"/>
</dbReference>
<comment type="cofactor">
    <cofactor evidence="1">
        <name>Zn(2+)</name>
        <dbReference type="ChEBI" id="CHEBI:29105"/>
    </cofactor>
</comment>
<dbReference type="EMBL" id="LAZR01029157">
    <property type="protein sequence ID" value="KKL60404.1"/>
    <property type="molecule type" value="Genomic_DNA"/>
</dbReference>
<evidence type="ECO:0000256" key="2">
    <source>
        <dbReference type="ARBA" id="ARBA00022723"/>
    </source>
</evidence>
<dbReference type="GO" id="GO:0046872">
    <property type="term" value="F:metal ion binding"/>
    <property type="evidence" value="ECO:0007669"/>
    <property type="project" value="UniProtKB-KW"/>
</dbReference>
<dbReference type="InterPro" id="IPR036866">
    <property type="entry name" value="RibonucZ/Hydroxyglut_hydro"/>
</dbReference>
<evidence type="ECO:0000259" key="5">
    <source>
        <dbReference type="SMART" id="SM00849"/>
    </source>
</evidence>
<accession>A0A0F9DFL5</accession>
<feature type="domain" description="Metallo-beta-lactamase" evidence="5">
    <location>
        <begin position="1"/>
        <end position="133"/>
    </location>
</feature>
<keyword evidence="2" id="KW-0479">Metal-binding</keyword>
<keyword evidence="4" id="KW-0862">Zinc</keyword>
<proteinExistence type="predicted"/>
<keyword evidence="3" id="KW-0378">Hydrolase</keyword>
<dbReference type="PANTHER" id="PTHR46233">
    <property type="entry name" value="HYDROXYACYLGLUTATHIONE HYDROLASE GLOC"/>
    <property type="match status" value="1"/>
</dbReference>
<comment type="caution">
    <text evidence="6">The sequence shown here is derived from an EMBL/GenBank/DDBJ whole genome shotgun (WGS) entry which is preliminary data.</text>
</comment>
<protein>
    <recommendedName>
        <fullName evidence="5">Metallo-beta-lactamase domain-containing protein</fullName>
    </recommendedName>
</protein>
<dbReference type="AlphaFoldDB" id="A0A0F9DFL5"/>
<dbReference type="InterPro" id="IPR051453">
    <property type="entry name" value="MBL_Glyoxalase_II"/>
</dbReference>
<dbReference type="Gene3D" id="3.60.15.10">
    <property type="entry name" value="Ribonuclease Z/Hydroxyacylglutathione hydrolase-like"/>
    <property type="match status" value="1"/>
</dbReference>
<evidence type="ECO:0000313" key="6">
    <source>
        <dbReference type="EMBL" id="KKL60404.1"/>
    </source>
</evidence>
<name>A0A0F9DFL5_9ZZZZ</name>
<dbReference type="Pfam" id="PF00753">
    <property type="entry name" value="Lactamase_B"/>
    <property type="match status" value="1"/>
</dbReference>
<evidence type="ECO:0000256" key="1">
    <source>
        <dbReference type="ARBA" id="ARBA00001947"/>
    </source>
</evidence>
<reference evidence="6" key="1">
    <citation type="journal article" date="2015" name="Nature">
        <title>Complex archaea that bridge the gap between prokaryotes and eukaryotes.</title>
        <authorList>
            <person name="Spang A."/>
            <person name="Saw J.H."/>
            <person name="Jorgensen S.L."/>
            <person name="Zaremba-Niedzwiedzka K."/>
            <person name="Martijn J."/>
            <person name="Lind A.E."/>
            <person name="van Eijk R."/>
            <person name="Schleper C."/>
            <person name="Guy L."/>
            <person name="Ettema T.J."/>
        </authorList>
    </citation>
    <scope>NUCLEOTIDE SEQUENCE</scope>
</reference>
<sequence>HSHLDHIADVKHLKDTFSSPVYIHKLEAKTPQKPEPLSFFSIKAEGVKPDVVFEDNDKIEVGDIEIKVIHTPGHTPGGTCFYIEKEKTLFSGDTLFKGSFGRVDFSYSNPKDMIKSLKKLSKLPKETKVYPGHGSQTTIKQESWMENVEQFI</sequence>
<organism evidence="6">
    <name type="scientific">marine sediment metagenome</name>
    <dbReference type="NCBI Taxonomy" id="412755"/>
    <lineage>
        <taxon>unclassified sequences</taxon>
        <taxon>metagenomes</taxon>
        <taxon>ecological metagenomes</taxon>
    </lineage>
</organism>
<dbReference type="GO" id="GO:0016787">
    <property type="term" value="F:hydrolase activity"/>
    <property type="evidence" value="ECO:0007669"/>
    <property type="project" value="UniProtKB-KW"/>
</dbReference>
<dbReference type="CDD" id="cd06262">
    <property type="entry name" value="metallo-hydrolase-like_MBL-fold"/>
    <property type="match status" value="1"/>
</dbReference>
<feature type="non-terminal residue" evidence="6">
    <location>
        <position position="1"/>
    </location>
</feature>
<dbReference type="SUPFAM" id="SSF56281">
    <property type="entry name" value="Metallo-hydrolase/oxidoreductase"/>
    <property type="match status" value="1"/>
</dbReference>
<evidence type="ECO:0000256" key="4">
    <source>
        <dbReference type="ARBA" id="ARBA00022833"/>
    </source>
</evidence>
<dbReference type="InterPro" id="IPR001279">
    <property type="entry name" value="Metallo-B-lactamas"/>
</dbReference>
<gene>
    <name evidence="6" type="ORF">LCGC14_2205690</name>
</gene>
<evidence type="ECO:0000256" key="3">
    <source>
        <dbReference type="ARBA" id="ARBA00022801"/>
    </source>
</evidence>